<dbReference type="PANTHER" id="PTHR10869:SF244">
    <property type="entry name" value="PROLYL 4-HYDROXYLASE SUBUNIT ALPHA-2"/>
    <property type="match status" value="1"/>
</dbReference>
<dbReference type="Pfam" id="PF23558">
    <property type="entry name" value="TPR_P4H"/>
    <property type="match status" value="1"/>
</dbReference>
<evidence type="ECO:0000256" key="3">
    <source>
        <dbReference type="ARBA" id="ARBA00004319"/>
    </source>
</evidence>
<evidence type="ECO:0000256" key="11">
    <source>
        <dbReference type="ARBA" id="ARBA00023004"/>
    </source>
</evidence>
<dbReference type="FunFam" id="2.60.120.620:FF:000001">
    <property type="entry name" value="Prolyl 4-hydroxylase subunit alpha 2"/>
    <property type="match status" value="1"/>
</dbReference>
<evidence type="ECO:0000313" key="16">
    <source>
        <dbReference type="Proteomes" id="UP000597762"/>
    </source>
</evidence>
<keyword evidence="16" id="KW-1185">Reference proteome</keyword>
<dbReference type="GO" id="GO:0004656">
    <property type="term" value="F:procollagen-proline 4-dioxygenase activity"/>
    <property type="evidence" value="ECO:0007669"/>
    <property type="project" value="UniProtKB-EC"/>
</dbReference>
<name>A0A812D976_ACAPH</name>
<evidence type="ECO:0000259" key="14">
    <source>
        <dbReference type="PROSITE" id="PS51471"/>
    </source>
</evidence>
<evidence type="ECO:0000256" key="4">
    <source>
        <dbReference type="ARBA" id="ARBA00006511"/>
    </source>
</evidence>
<comment type="cofactor">
    <cofactor evidence="1">
        <name>L-ascorbate</name>
        <dbReference type="ChEBI" id="CHEBI:38290"/>
    </cofactor>
</comment>
<dbReference type="InterPro" id="IPR013547">
    <property type="entry name" value="P4H_N"/>
</dbReference>
<protein>
    <recommendedName>
        <fullName evidence="5">procollagen-proline 4-dioxygenase</fullName>
        <ecNumber evidence="5">1.14.11.2</ecNumber>
    </recommendedName>
</protein>
<evidence type="ECO:0000256" key="12">
    <source>
        <dbReference type="ARBA" id="ARBA00023180"/>
    </source>
</evidence>
<accession>A0A812D976</accession>
<comment type="subcellular location">
    <subcellularLocation>
        <location evidence="3">Endoplasmic reticulum lumen</location>
    </subcellularLocation>
</comment>
<evidence type="ECO:0000256" key="10">
    <source>
        <dbReference type="ARBA" id="ARBA00023002"/>
    </source>
</evidence>
<keyword evidence="13" id="KW-0175">Coiled coil</keyword>
<dbReference type="EC" id="1.14.11.2" evidence="5"/>
<dbReference type="InterPro" id="IPR006620">
    <property type="entry name" value="Pro_4_hyd_alph"/>
</dbReference>
<keyword evidence="12" id="KW-0325">Glycoprotein</keyword>
<reference evidence="15" key="1">
    <citation type="submission" date="2021-01" db="EMBL/GenBank/DDBJ databases">
        <authorList>
            <person name="Li R."/>
            <person name="Bekaert M."/>
        </authorList>
    </citation>
    <scope>NUCLEOTIDE SEQUENCE</scope>
    <source>
        <strain evidence="15">Farmed</strain>
    </source>
</reference>
<proteinExistence type="inferred from homology"/>
<dbReference type="PANTHER" id="PTHR10869">
    <property type="entry name" value="PROLYL 4-HYDROXYLASE ALPHA SUBUNIT"/>
    <property type="match status" value="1"/>
</dbReference>
<keyword evidence="11" id="KW-0408">Iron</keyword>
<dbReference type="Proteomes" id="UP000597762">
    <property type="component" value="Unassembled WGS sequence"/>
</dbReference>
<feature type="coiled-coil region" evidence="13">
    <location>
        <begin position="158"/>
        <end position="192"/>
    </location>
</feature>
<evidence type="ECO:0000313" key="15">
    <source>
        <dbReference type="EMBL" id="CAE1292354.1"/>
    </source>
</evidence>
<dbReference type="AlphaFoldDB" id="A0A812D976"/>
<feature type="domain" description="Fe2OG dioxygenase" evidence="14">
    <location>
        <begin position="527"/>
        <end position="635"/>
    </location>
</feature>
<dbReference type="FunFam" id="1.25.40.10:FF:000006">
    <property type="entry name" value="Prolyl 4-hydroxylase subunit alpha 2"/>
    <property type="match status" value="1"/>
</dbReference>
<evidence type="ECO:0000256" key="2">
    <source>
        <dbReference type="ARBA" id="ARBA00002035"/>
    </source>
</evidence>
<evidence type="ECO:0000256" key="5">
    <source>
        <dbReference type="ARBA" id="ARBA00012269"/>
    </source>
</evidence>
<evidence type="ECO:0000256" key="6">
    <source>
        <dbReference type="ARBA" id="ARBA00022723"/>
    </source>
</evidence>
<dbReference type="EMBL" id="CAHIKZ030002797">
    <property type="protein sequence ID" value="CAE1292354.1"/>
    <property type="molecule type" value="Genomic_DNA"/>
</dbReference>
<keyword evidence="9" id="KW-0223">Dioxygenase</keyword>
<evidence type="ECO:0000256" key="8">
    <source>
        <dbReference type="ARBA" id="ARBA00022896"/>
    </source>
</evidence>
<dbReference type="InterPro" id="IPR011990">
    <property type="entry name" value="TPR-like_helical_dom_sf"/>
</dbReference>
<dbReference type="GO" id="GO:0005506">
    <property type="term" value="F:iron ion binding"/>
    <property type="evidence" value="ECO:0007669"/>
    <property type="project" value="InterPro"/>
</dbReference>
<dbReference type="Pfam" id="PF08336">
    <property type="entry name" value="P4Ha_N"/>
    <property type="match status" value="1"/>
</dbReference>
<dbReference type="SMART" id="SM00702">
    <property type="entry name" value="P4Hc"/>
    <property type="match status" value="1"/>
</dbReference>
<dbReference type="Gene3D" id="2.60.120.620">
    <property type="entry name" value="q2cbj1_9rhob like domain"/>
    <property type="match status" value="1"/>
</dbReference>
<keyword evidence="7" id="KW-0256">Endoplasmic reticulum</keyword>
<dbReference type="InterPro" id="IPR044862">
    <property type="entry name" value="Pro_4_hyd_alph_FE2OG_OXY"/>
</dbReference>
<evidence type="ECO:0000256" key="9">
    <source>
        <dbReference type="ARBA" id="ARBA00022964"/>
    </source>
</evidence>
<dbReference type="InterPro" id="IPR059068">
    <property type="entry name" value="TPR_P4H"/>
</dbReference>
<dbReference type="SUPFAM" id="SSF48452">
    <property type="entry name" value="TPR-like"/>
    <property type="match status" value="1"/>
</dbReference>
<comment type="similarity">
    <text evidence="4">Belongs to the P4HA family.</text>
</comment>
<evidence type="ECO:0000256" key="7">
    <source>
        <dbReference type="ARBA" id="ARBA00022824"/>
    </source>
</evidence>
<dbReference type="Pfam" id="PF13640">
    <property type="entry name" value="2OG-FeII_Oxy_3"/>
    <property type="match status" value="1"/>
</dbReference>
<dbReference type="InterPro" id="IPR005123">
    <property type="entry name" value="Oxoglu/Fe-dep_dioxygenase_dom"/>
</dbReference>
<dbReference type="Gene3D" id="1.25.40.10">
    <property type="entry name" value="Tetratricopeptide repeat domain"/>
    <property type="match status" value="1"/>
</dbReference>
<comment type="function">
    <text evidence="2">Catalyzes the post-translational formation of 4-hydroxyproline in -Xaa-Pro-Gly- sequences in collagens and other proteins.</text>
</comment>
<keyword evidence="8" id="KW-0847">Vitamin C</keyword>
<evidence type="ECO:0000256" key="13">
    <source>
        <dbReference type="SAM" id="Coils"/>
    </source>
</evidence>
<dbReference type="GO" id="GO:0005788">
    <property type="term" value="C:endoplasmic reticulum lumen"/>
    <property type="evidence" value="ECO:0007669"/>
    <property type="project" value="UniProtKB-SubCell"/>
</dbReference>
<gene>
    <name evidence="15" type="ORF">SPHA_49226</name>
</gene>
<comment type="caution">
    <text evidence="15">The sequence shown here is derived from an EMBL/GenBank/DDBJ whole genome shotgun (WGS) entry which is preliminary data.</text>
</comment>
<organism evidence="15 16">
    <name type="scientific">Acanthosepion pharaonis</name>
    <name type="common">Pharaoh cuttlefish</name>
    <name type="synonym">Sepia pharaonis</name>
    <dbReference type="NCBI Taxonomy" id="158019"/>
    <lineage>
        <taxon>Eukaryota</taxon>
        <taxon>Metazoa</taxon>
        <taxon>Spiralia</taxon>
        <taxon>Lophotrochozoa</taxon>
        <taxon>Mollusca</taxon>
        <taxon>Cephalopoda</taxon>
        <taxon>Coleoidea</taxon>
        <taxon>Decapodiformes</taxon>
        <taxon>Sepiida</taxon>
        <taxon>Sepiina</taxon>
        <taxon>Sepiidae</taxon>
        <taxon>Acanthosepion</taxon>
    </lineage>
</organism>
<dbReference type="Gene3D" id="6.10.140.1460">
    <property type="match status" value="1"/>
</dbReference>
<evidence type="ECO:0000256" key="1">
    <source>
        <dbReference type="ARBA" id="ARBA00001961"/>
    </source>
</evidence>
<sequence>MVKFYLITEQAAVAEALDANLGRYLGEGPSSAAATTTEPTNVVYAIGGTYFLRKRPLLLLDSLLLLVRQNTAFLFPLTHHTKKATFLSFFLVTSTFGPHLEDTTLRSGLLLALLCLGRQTHFGIVSSYSNFQDRISDQKLFTAMVDLQQALYAERDIAKKLKSYIIQEEERLKELKRLAEDYEDHSAHALENPDFYLGNPVNAFLLVKRFTLDWEKTFHLLKDNITNEVAATIDIKRQQLPDYEDLNGAAAALLRLQDTYQLDASEIARGELGGVKSVELTADECFELGRYAYNQQDFYHTIMWMQEALELEGQEHNKTVDRSLILDYLSFAMSMQGNARLALVLTNELLELVPDHQRAKNNKYYFEKIIAEEQASTGQQRGDTGEALLRNPRHIDEYRNSEEFYTYERLCRGEETQPIKDYHKLKCQYAWYGNPYLFYARVKEEEMHLDPWLVIYHDIVTDKEIDFIKDYARPKLNRATVQNSVTGKLETATYRISKSAWLKGEEHEIFEKINKRIQTVTNLTLSTAEELQVANYGIGGHYEPHFDFARKEETNAFKRLGTGNRIATFLIYMSDVPSGGATVFPYLGLKLFPKKGTAAFWYNLQKNGDGIFNTRHAACPVLVGNKWVMNKWIHERGQEFRRPCSIYPDV</sequence>
<dbReference type="PROSITE" id="PS51471">
    <property type="entry name" value="FE2OG_OXY"/>
    <property type="match status" value="1"/>
</dbReference>
<dbReference type="InterPro" id="IPR045054">
    <property type="entry name" value="P4HA-like"/>
</dbReference>
<keyword evidence="6" id="KW-0479">Metal-binding</keyword>
<dbReference type="OrthoDB" id="420380at2759"/>
<keyword evidence="10 15" id="KW-0560">Oxidoreductase</keyword>
<dbReference type="GO" id="GO:0031418">
    <property type="term" value="F:L-ascorbic acid binding"/>
    <property type="evidence" value="ECO:0007669"/>
    <property type="project" value="UniProtKB-KW"/>
</dbReference>